<dbReference type="InterPro" id="IPR025392">
    <property type="entry name" value="DUF4124"/>
</dbReference>
<proteinExistence type="predicted"/>
<evidence type="ECO:0000313" key="3">
    <source>
        <dbReference type="EMBL" id="MFC3115365.1"/>
    </source>
</evidence>
<name>A0ABV7FCP0_9GAMM</name>
<evidence type="ECO:0000256" key="1">
    <source>
        <dbReference type="SAM" id="MobiDB-lite"/>
    </source>
</evidence>
<feature type="region of interest" description="Disordered" evidence="1">
    <location>
        <begin position="135"/>
        <end position="155"/>
    </location>
</feature>
<dbReference type="RefSeq" id="WP_378117593.1">
    <property type="nucleotide sequence ID" value="NZ_JBHRTF010000003.1"/>
</dbReference>
<keyword evidence="4" id="KW-1185">Reference proteome</keyword>
<evidence type="ECO:0000313" key="4">
    <source>
        <dbReference type="Proteomes" id="UP001595555"/>
    </source>
</evidence>
<comment type="caution">
    <text evidence="3">The sequence shown here is derived from an EMBL/GenBank/DDBJ whole genome shotgun (WGS) entry which is preliminary data.</text>
</comment>
<sequence length="186" mass="20214">MQPQLTRSAQITRLLGWLGALLVLGSGISPLQAAEVYKYKDANGKWHFTDKKPKNTEAESLKLKSTSAKKVEPVFYVHKDEAKNQQQLMVKNPFHAPIQVELRSAQLAKSTPVIVPALKEQALLVRAASNPSNTNGNWAITPSSQATSTTHRPSIPKAAIKSPKRLTASSPTTMTAAATPWILPCP</sequence>
<dbReference type="Pfam" id="PF13511">
    <property type="entry name" value="DUF4124"/>
    <property type="match status" value="1"/>
</dbReference>
<protein>
    <submittedName>
        <fullName evidence="3">DUF4124 domain-containing protein</fullName>
    </submittedName>
</protein>
<feature type="domain" description="DUF4124" evidence="2">
    <location>
        <begin position="29"/>
        <end position="70"/>
    </location>
</feature>
<feature type="compositionally biased region" description="Polar residues" evidence="1">
    <location>
        <begin position="135"/>
        <end position="152"/>
    </location>
</feature>
<reference evidence="4" key="1">
    <citation type="journal article" date="2019" name="Int. J. Syst. Evol. Microbiol.">
        <title>The Global Catalogue of Microorganisms (GCM) 10K type strain sequencing project: providing services to taxonomists for standard genome sequencing and annotation.</title>
        <authorList>
            <consortium name="The Broad Institute Genomics Platform"/>
            <consortium name="The Broad Institute Genome Sequencing Center for Infectious Disease"/>
            <person name="Wu L."/>
            <person name="Ma J."/>
        </authorList>
    </citation>
    <scope>NUCLEOTIDE SEQUENCE [LARGE SCALE GENOMIC DNA]</scope>
    <source>
        <strain evidence="4">KCTC 52237</strain>
    </source>
</reference>
<dbReference type="EMBL" id="JBHRTF010000003">
    <property type="protein sequence ID" value="MFC3115365.1"/>
    <property type="molecule type" value="Genomic_DNA"/>
</dbReference>
<evidence type="ECO:0000259" key="2">
    <source>
        <dbReference type="Pfam" id="PF13511"/>
    </source>
</evidence>
<dbReference type="Proteomes" id="UP001595555">
    <property type="component" value="Unassembled WGS sequence"/>
</dbReference>
<organism evidence="3 4">
    <name type="scientific">Cellvibrio fontiphilus</name>
    <dbReference type="NCBI Taxonomy" id="1815559"/>
    <lineage>
        <taxon>Bacteria</taxon>
        <taxon>Pseudomonadati</taxon>
        <taxon>Pseudomonadota</taxon>
        <taxon>Gammaproteobacteria</taxon>
        <taxon>Cellvibrionales</taxon>
        <taxon>Cellvibrionaceae</taxon>
        <taxon>Cellvibrio</taxon>
    </lineage>
</organism>
<accession>A0ABV7FCP0</accession>
<gene>
    <name evidence="3" type="ORF">ACFODX_07330</name>
</gene>